<dbReference type="CDD" id="cd20070">
    <property type="entry name" value="5TM_YidC_Alb3"/>
    <property type="match status" value="1"/>
</dbReference>
<feature type="transmembrane region" description="Helical" evidence="11">
    <location>
        <begin position="205"/>
        <end position="228"/>
    </location>
</feature>
<evidence type="ECO:0000256" key="7">
    <source>
        <dbReference type="ARBA" id="ARBA00023136"/>
    </source>
</evidence>
<keyword evidence="7 11" id="KW-0472">Membrane</keyword>
<sequence>MSGSGIFFVLLTQPMYNLLIVCYNALAGIGVTDLGFAIIALTVAIKLVLMPFTAKSIKAQKAMQDLQPQLNELKEKYKDKKEEQAKAMMAIYKENHVNPASSCLPLLVQMPILLALYNVLSRSVNDPDSIAMLYAFVPAPEAINHVFLSVVDLGARSIPLAIIAGIVQYVQAKMLETRRPPHAIAGKEGAKDESMAAAMTKSMTYTMPIVTVIFGATLPGGVTLYWLVANLVSVLQQYVLFRKPKEISSS</sequence>
<evidence type="ECO:0000256" key="5">
    <source>
        <dbReference type="ARBA" id="ARBA00022927"/>
    </source>
</evidence>
<evidence type="ECO:0000256" key="3">
    <source>
        <dbReference type="ARBA" id="ARBA00022475"/>
    </source>
</evidence>
<evidence type="ECO:0000256" key="1">
    <source>
        <dbReference type="ARBA" id="ARBA00004651"/>
    </source>
</evidence>
<dbReference type="NCBIfam" id="TIGR03592">
    <property type="entry name" value="yidC_oxa1_cterm"/>
    <property type="match status" value="1"/>
</dbReference>
<dbReference type="Pfam" id="PF02096">
    <property type="entry name" value="60KD_IMP"/>
    <property type="match status" value="1"/>
</dbReference>
<name>A0A1F7TVJ1_9BACT</name>
<keyword evidence="6 11" id="KW-1133">Transmembrane helix</keyword>
<gene>
    <name evidence="13" type="ORF">A3C17_00135</name>
</gene>
<keyword evidence="4 9" id="KW-0812">Transmembrane</keyword>
<dbReference type="EMBL" id="MGDX01000038">
    <property type="protein sequence ID" value="OGL70011.1"/>
    <property type="molecule type" value="Genomic_DNA"/>
</dbReference>
<evidence type="ECO:0000256" key="8">
    <source>
        <dbReference type="ARBA" id="ARBA00023186"/>
    </source>
</evidence>
<feature type="domain" description="Membrane insertase YidC/Oxa/ALB C-terminal" evidence="12">
    <location>
        <begin position="35"/>
        <end position="240"/>
    </location>
</feature>
<accession>A0A1F7TVJ1</accession>
<dbReference type="InterPro" id="IPR047196">
    <property type="entry name" value="YidC_ALB_C"/>
</dbReference>
<keyword evidence="8" id="KW-0143">Chaperone</keyword>
<evidence type="ECO:0000256" key="2">
    <source>
        <dbReference type="ARBA" id="ARBA00022448"/>
    </source>
</evidence>
<dbReference type="GO" id="GO:0005886">
    <property type="term" value="C:plasma membrane"/>
    <property type="evidence" value="ECO:0007669"/>
    <property type="project" value="UniProtKB-SubCell"/>
</dbReference>
<keyword evidence="2" id="KW-0813">Transport</keyword>
<feature type="transmembrane region" description="Helical" evidence="11">
    <location>
        <begin position="7"/>
        <end position="29"/>
    </location>
</feature>
<evidence type="ECO:0000256" key="11">
    <source>
        <dbReference type="SAM" id="Phobius"/>
    </source>
</evidence>
<evidence type="ECO:0000313" key="14">
    <source>
        <dbReference type="Proteomes" id="UP000177097"/>
    </source>
</evidence>
<evidence type="ECO:0000313" key="13">
    <source>
        <dbReference type="EMBL" id="OGL70011.1"/>
    </source>
</evidence>
<dbReference type="PANTHER" id="PTHR12428:SF65">
    <property type="entry name" value="CYTOCHROME C OXIDASE ASSEMBLY PROTEIN COX18, MITOCHONDRIAL"/>
    <property type="match status" value="1"/>
</dbReference>
<keyword evidence="5" id="KW-0653">Protein transport</keyword>
<evidence type="ECO:0000259" key="12">
    <source>
        <dbReference type="Pfam" id="PF02096"/>
    </source>
</evidence>
<dbReference type="STRING" id="1802389.A3C17_00135"/>
<keyword evidence="3" id="KW-1003">Cell membrane</keyword>
<dbReference type="InterPro" id="IPR028055">
    <property type="entry name" value="YidC/Oxa/ALB_C"/>
</dbReference>
<evidence type="ECO:0000256" key="9">
    <source>
        <dbReference type="RuleBase" id="RU003945"/>
    </source>
</evidence>
<protein>
    <recommendedName>
        <fullName evidence="12">Membrane insertase YidC/Oxa/ALB C-terminal domain-containing protein</fullName>
    </recommendedName>
</protein>
<dbReference type="GO" id="GO:0032977">
    <property type="term" value="F:membrane insertase activity"/>
    <property type="evidence" value="ECO:0007669"/>
    <property type="project" value="InterPro"/>
</dbReference>
<evidence type="ECO:0000256" key="4">
    <source>
        <dbReference type="ARBA" id="ARBA00022692"/>
    </source>
</evidence>
<dbReference type="Proteomes" id="UP000177097">
    <property type="component" value="Unassembled WGS sequence"/>
</dbReference>
<keyword evidence="10" id="KW-0175">Coiled coil</keyword>
<organism evidence="13 14">
    <name type="scientific">Candidatus Uhrbacteria bacterium RIFCSPHIGHO2_02_FULL_53_13</name>
    <dbReference type="NCBI Taxonomy" id="1802389"/>
    <lineage>
        <taxon>Bacteria</taxon>
        <taxon>Candidatus Uhriibacteriota</taxon>
    </lineage>
</organism>
<proteinExistence type="inferred from homology"/>
<dbReference type="AlphaFoldDB" id="A0A1F7TVJ1"/>
<feature type="transmembrane region" description="Helical" evidence="11">
    <location>
        <begin position="35"/>
        <end position="54"/>
    </location>
</feature>
<feature type="coiled-coil region" evidence="10">
    <location>
        <begin position="63"/>
        <end position="90"/>
    </location>
</feature>
<evidence type="ECO:0000256" key="10">
    <source>
        <dbReference type="SAM" id="Coils"/>
    </source>
</evidence>
<reference evidence="13 14" key="1">
    <citation type="journal article" date="2016" name="Nat. Commun.">
        <title>Thousands of microbial genomes shed light on interconnected biogeochemical processes in an aquifer system.</title>
        <authorList>
            <person name="Anantharaman K."/>
            <person name="Brown C.T."/>
            <person name="Hug L.A."/>
            <person name="Sharon I."/>
            <person name="Castelle C.J."/>
            <person name="Probst A.J."/>
            <person name="Thomas B.C."/>
            <person name="Singh A."/>
            <person name="Wilkins M.J."/>
            <person name="Karaoz U."/>
            <person name="Brodie E.L."/>
            <person name="Williams K.H."/>
            <person name="Hubbard S.S."/>
            <person name="Banfield J.F."/>
        </authorList>
    </citation>
    <scope>NUCLEOTIDE SEQUENCE [LARGE SCALE GENOMIC DNA]</scope>
</reference>
<comment type="similarity">
    <text evidence="9">Belongs to the OXA1/ALB3/YidC family.</text>
</comment>
<dbReference type="InterPro" id="IPR001708">
    <property type="entry name" value="YidC/ALB3/OXA1/COX18"/>
</dbReference>
<dbReference type="GO" id="GO:0015031">
    <property type="term" value="P:protein transport"/>
    <property type="evidence" value="ECO:0007669"/>
    <property type="project" value="UniProtKB-KW"/>
</dbReference>
<dbReference type="GO" id="GO:0051205">
    <property type="term" value="P:protein insertion into membrane"/>
    <property type="evidence" value="ECO:0007669"/>
    <property type="project" value="TreeGrafter"/>
</dbReference>
<comment type="caution">
    <text evidence="13">The sequence shown here is derived from an EMBL/GenBank/DDBJ whole genome shotgun (WGS) entry which is preliminary data.</text>
</comment>
<comment type="subcellular location">
    <subcellularLocation>
        <location evidence="1">Cell membrane</location>
        <topology evidence="1">Multi-pass membrane protein</topology>
    </subcellularLocation>
    <subcellularLocation>
        <location evidence="9">Membrane</location>
        <topology evidence="9">Multi-pass membrane protein</topology>
    </subcellularLocation>
</comment>
<dbReference type="PANTHER" id="PTHR12428">
    <property type="entry name" value="OXA1"/>
    <property type="match status" value="1"/>
</dbReference>
<evidence type="ECO:0000256" key="6">
    <source>
        <dbReference type="ARBA" id="ARBA00022989"/>
    </source>
</evidence>